<accession>A0A1I4ABQ8</accession>
<dbReference type="Proteomes" id="UP000198924">
    <property type="component" value="Unassembled WGS sequence"/>
</dbReference>
<sequence>MNVHPILKKTMSLVTPDMHSRRRCALTDAIDSLLNGASATVTALGRGIASPAK</sequence>
<feature type="non-terminal residue" evidence="1">
    <location>
        <position position="53"/>
    </location>
</feature>
<evidence type="ECO:0000313" key="1">
    <source>
        <dbReference type="EMBL" id="SFK53825.1"/>
    </source>
</evidence>
<keyword evidence="2" id="KW-1185">Reference proteome</keyword>
<dbReference type="AlphaFoldDB" id="A0A1I4ABQ8"/>
<proteinExistence type="predicted"/>
<evidence type="ECO:0000313" key="2">
    <source>
        <dbReference type="Proteomes" id="UP000198924"/>
    </source>
</evidence>
<dbReference type="EMBL" id="FOSH01000014">
    <property type="protein sequence ID" value="SFK53825.1"/>
    <property type="molecule type" value="Genomic_DNA"/>
</dbReference>
<name>A0A1I4ABQ8_9GAMM</name>
<organism evidence="1 2">
    <name type="scientific">Methylophaga sulfidovorans</name>
    <dbReference type="NCBI Taxonomy" id="45496"/>
    <lineage>
        <taxon>Bacteria</taxon>
        <taxon>Pseudomonadati</taxon>
        <taxon>Pseudomonadota</taxon>
        <taxon>Gammaproteobacteria</taxon>
        <taxon>Thiotrichales</taxon>
        <taxon>Piscirickettsiaceae</taxon>
        <taxon>Methylophaga</taxon>
    </lineage>
</organism>
<protein>
    <submittedName>
        <fullName evidence="1">Uncharacterized protein</fullName>
    </submittedName>
</protein>
<reference evidence="2" key="1">
    <citation type="submission" date="2016-10" db="EMBL/GenBank/DDBJ databases">
        <authorList>
            <person name="Varghese N."/>
            <person name="Submissions S."/>
        </authorList>
    </citation>
    <scope>NUCLEOTIDE SEQUENCE [LARGE SCALE GENOMIC DNA]</scope>
    <source>
        <strain evidence="2">DSM 11578</strain>
    </source>
</reference>
<gene>
    <name evidence="1" type="ORF">SAMN04488079_1141</name>
</gene>